<proteinExistence type="predicted"/>
<dbReference type="InterPro" id="IPR006597">
    <property type="entry name" value="Sel1-like"/>
</dbReference>
<dbReference type="Proteomes" id="UP000322181">
    <property type="component" value="Unassembled WGS sequence"/>
</dbReference>
<dbReference type="EMBL" id="VXKB01000002">
    <property type="protein sequence ID" value="KAA8715569.1"/>
    <property type="molecule type" value="Genomic_DNA"/>
</dbReference>
<dbReference type="SUPFAM" id="SSF81901">
    <property type="entry name" value="HCP-like"/>
    <property type="match status" value="2"/>
</dbReference>
<accession>A0A5M9R5K3</accession>
<sequence length="285" mass="31838">MLMECAMRIAIAAGLCCTVLFFTSPLMALPSPVKRQEAAALSGNITAQIKLADDYLAQKETVQAEYWFRKAAEQNNPYAQNSLGKLLLLTDQSPDSLMQAKVWFEKAATQQYAPAQTNLGNVYLHLADLNDKKNNNIVHARYWFEKAARQNVAVAQYQLGTMYLHAWGVKQDISKARTWFEKAAAQDQPDALYQLGVMYYGGKGCEGNNCAIARHFYEKAALQSHGAAQFYLSMMYLQGHGVAQDYDKGVSLMQASCDNGEQEACPWAKNLTEDGDKFRQIFSVK</sequence>
<organism evidence="1 2">
    <name type="scientific">Morganella psychrotolerans</name>
    <dbReference type="NCBI Taxonomy" id="368603"/>
    <lineage>
        <taxon>Bacteria</taxon>
        <taxon>Pseudomonadati</taxon>
        <taxon>Pseudomonadota</taxon>
        <taxon>Gammaproteobacteria</taxon>
        <taxon>Enterobacterales</taxon>
        <taxon>Morganellaceae</taxon>
        <taxon>Morganella</taxon>
    </lineage>
</organism>
<dbReference type="InterPro" id="IPR050767">
    <property type="entry name" value="Sel1_AlgK"/>
</dbReference>
<dbReference type="Pfam" id="PF08238">
    <property type="entry name" value="Sel1"/>
    <property type="match status" value="6"/>
</dbReference>
<dbReference type="Gene3D" id="1.25.40.10">
    <property type="entry name" value="Tetratricopeptide repeat domain"/>
    <property type="match status" value="2"/>
</dbReference>
<comment type="caution">
    <text evidence="1">The sequence shown here is derived from an EMBL/GenBank/DDBJ whole genome shotgun (WGS) entry which is preliminary data.</text>
</comment>
<dbReference type="InterPro" id="IPR011990">
    <property type="entry name" value="TPR-like_helical_dom_sf"/>
</dbReference>
<evidence type="ECO:0000313" key="2">
    <source>
        <dbReference type="Proteomes" id="UP000322181"/>
    </source>
</evidence>
<evidence type="ECO:0000313" key="1">
    <source>
        <dbReference type="EMBL" id="KAA8715569.1"/>
    </source>
</evidence>
<dbReference type="PANTHER" id="PTHR11102">
    <property type="entry name" value="SEL-1-LIKE PROTEIN"/>
    <property type="match status" value="1"/>
</dbReference>
<gene>
    <name evidence="1" type="ORF">F4V73_11440</name>
</gene>
<dbReference type="SMART" id="SM00671">
    <property type="entry name" value="SEL1"/>
    <property type="match status" value="6"/>
</dbReference>
<reference evidence="1 2" key="1">
    <citation type="submission" date="2019-09" db="EMBL/GenBank/DDBJ databases">
        <title>Draft genome sequence of various Type strains from the CCUG.</title>
        <authorList>
            <person name="Pineiro-Iglesias B."/>
            <person name="Tunovic T."/>
            <person name="Unosson C."/>
            <person name="Inganas E."/>
            <person name="Ohlen M."/>
            <person name="Cardew S."/>
            <person name="Jensie-Markopoulos S."/>
            <person name="Salva-Serra F."/>
            <person name="Jaen-Luchoro D."/>
            <person name="Karlsson R."/>
            <person name="Svensson-Stadler L."/>
            <person name="Chun J."/>
            <person name="Moore E."/>
        </authorList>
    </citation>
    <scope>NUCLEOTIDE SEQUENCE [LARGE SCALE GENOMIC DNA]</scope>
    <source>
        <strain evidence="1 2">CCUG 53682T</strain>
    </source>
</reference>
<dbReference type="AlphaFoldDB" id="A0A5M9R5K3"/>
<name>A0A5M9R5K3_9GAMM</name>
<protein>
    <submittedName>
        <fullName evidence="1">Sel1 repeat family protein</fullName>
    </submittedName>
</protein>
<dbReference type="PANTHER" id="PTHR11102:SF160">
    <property type="entry name" value="ERAD-ASSOCIATED E3 UBIQUITIN-PROTEIN LIGASE COMPONENT HRD3"/>
    <property type="match status" value="1"/>
</dbReference>